<dbReference type="Gene3D" id="2.60.220.50">
    <property type="match status" value="1"/>
</dbReference>
<dbReference type="GO" id="GO:0005509">
    <property type="term" value="F:calcium ion binding"/>
    <property type="evidence" value="ECO:0007669"/>
    <property type="project" value="InterPro"/>
</dbReference>
<dbReference type="SMART" id="SM00181">
    <property type="entry name" value="EGF"/>
    <property type="match status" value="5"/>
</dbReference>
<proteinExistence type="predicted"/>
<evidence type="ECO:0000256" key="2">
    <source>
        <dbReference type="ARBA" id="ARBA00022475"/>
    </source>
</evidence>
<dbReference type="PROSITE" id="PS50261">
    <property type="entry name" value="G_PROTEIN_RECEP_F2_4"/>
    <property type="match status" value="1"/>
</dbReference>
<evidence type="ECO:0000256" key="1">
    <source>
        <dbReference type="ARBA" id="ARBA00004651"/>
    </source>
</evidence>
<feature type="signal peptide" evidence="16">
    <location>
        <begin position="1"/>
        <end position="22"/>
    </location>
</feature>
<keyword evidence="5 16" id="KW-0732">Signal</keyword>
<dbReference type="PRINTS" id="PR01278">
    <property type="entry name" value="CD97PROTEIN"/>
</dbReference>
<evidence type="ECO:0000259" key="19">
    <source>
        <dbReference type="PROSITE" id="PS50261"/>
    </source>
</evidence>
<evidence type="ECO:0000259" key="18">
    <source>
        <dbReference type="PROSITE" id="PS50221"/>
    </source>
</evidence>
<dbReference type="InterPro" id="IPR000203">
    <property type="entry name" value="GPS"/>
</dbReference>
<feature type="domain" description="GAIN-B" evidence="18">
    <location>
        <begin position="376"/>
        <end position="543"/>
    </location>
</feature>
<dbReference type="PRINTS" id="PR00249">
    <property type="entry name" value="GPCRSECRETIN"/>
</dbReference>
<evidence type="ECO:0000256" key="9">
    <source>
        <dbReference type="ARBA" id="ARBA00022989"/>
    </source>
</evidence>
<protein>
    <submittedName>
        <fullName evidence="20">CD97 antigen-like isoform X1</fullName>
    </submittedName>
</protein>
<name>A0A8T2M798_ASTMX</name>
<keyword evidence="7" id="KW-0106">Calcium</keyword>
<feature type="chain" id="PRO_5035779589" evidence="16">
    <location>
        <begin position="23"/>
        <end position="835"/>
    </location>
</feature>
<feature type="domain" description="G-protein coupled receptors family 2 profile 2" evidence="19">
    <location>
        <begin position="548"/>
        <end position="788"/>
    </location>
</feature>
<dbReference type="InterPro" id="IPR000742">
    <property type="entry name" value="EGF"/>
</dbReference>
<keyword evidence="8" id="KW-0130">Cell adhesion</keyword>
<feature type="transmembrane region" description="Helical" evidence="15">
    <location>
        <begin position="765"/>
        <end position="787"/>
    </location>
</feature>
<feature type="transmembrane region" description="Helical" evidence="15">
    <location>
        <begin position="550"/>
        <end position="573"/>
    </location>
</feature>
<dbReference type="InterPro" id="IPR000832">
    <property type="entry name" value="GPCR_2_secretin-like"/>
</dbReference>
<dbReference type="PROSITE" id="PS01187">
    <property type="entry name" value="EGF_CA"/>
    <property type="match status" value="2"/>
</dbReference>
<keyword evidence="4 15" id="KW-0812">Transmembrane</keyword>
<dbReference type="GO" id="GO:0007166">
    <property type="term" value="P:cell surface receptor signaling pathway"/>
    <property type="evidence" value="ECO:0007669"/>
    <property type="project" value="InterPro"/>
</dbReference>
<dbReference type="InterPro" id="IPR017981">
    <property type="entry name" value="GPCR_2-like_7TM"/>
</dbReference>
<dbReference type="Pfam" id="PF01825">
    <property type="entry name" value="GPS"/>
    <property type="match status" value="1"/>
</dbReference>
<feature type="transmembrane region" description="Helical" evidence="15">
    <location>
        <begin position="651"/>
        <end position="671"/>
    </location>
</feature>
<evidence type="ECO:0000313" key="21">
    <source>
        <dbReference type="Proteomes" id="UP000752171"/>
    </source>
</evidence>
<accession>A0A8T2M798</accession>
<feature type="domain" description="EGF-like" evidence="17">
    <location>
        <begin position="93"/>
        <end position="131"/>
    </location>
</feature>
<dbReference type="Pfam" id="PF07645">
    <property type="entry name" value="EGF_CA"/>
    <property type="match status" value="3"/>
</dbReference>
<feature type="transmembrane region" description="Helical" evidence="15">
    <location>
        <begin position="609"/>
        <end position="631"/>
    </location>
</feature>
<gene>
    <name evidence="20" type="primary">CD97</name>
    <name evidence="20" type="ORF">AMEX_G4479</name>
</gene>
<organism evidence="20 21">
    <name type="scientific">Astyanax mexicanus</name>
    <name type="common">Blind cave fish</name>
    <name type="synonym">Astyanax fasciatus mexicanus</name>
    <dbReference type="NCBI Taxonomy" id="7994"/>
    <lineage>
        <taxon>Eukaryota</taxon>
        <taxon>Metazoa</taxon>
        <taxon>Chordata</taxon>
        <taxon>Craniata</taxon>
        <taxon>Vertebrata</taxon>
        <taxon>Euteleostomi</taxon>
        <taxon>Actinopterygii</taxon>
        <taxon>Neopterygii</taxon>
        <taxon>Teleostei</taxon>
        <taxon>Ostariophysi</taxon>
        <taxon>Characiformes</taxon>
        <taxon>Characoidei</taxon>
        <taxon>Acestrorhamphidae</taxon>
        <taxon>Acestrorhamphinae</taxon>
        <taxon>Astyanax</taxon>
    </lineage>
</organism>
<dbReference type="InterPro" id="IPR001881">
    <property type="entry name" value="EGF-like_Ca-bd_dom"/>
</dbReference>
<dbReference type="InterPro" id="IPR057244">
    <property type="entry name" value="GAIN_B"/>
</dbReference>
<dbReference type="CDD" id="cd00054">
    <property type="entry name" value="EGF_CA"/>
    <property type="match status" value="4"/>
</dbReference>
<comment type="caution">
    <text evidence="20">The sequence shown here is derived from an EMBL/GenBank/DDBJ whole genome shotgun (WGS) entry which is preliminary data.</text>
</comment>
<feature type="region of interest" description="Disordered" evidence="14">
    <location>
        <begin position="814"/>
        <end position="835"/>
    </location>
</feature>
<dbReference type="Pfam" id="PF00002">
    <property type="entry name" value="7tm_2"/>
    <property type="match status" value="1"/>
</dbReference>
<evidence type="ECO:0000256" key="7">
    <source>
        <dbReference type="ARBA" id="ARBA00022837"/>
    </source>
</evidence>
<keyword evidence="11" id="KW-1015">Disulfide bond</keyword>
<dbReference type="PROSITE" id="PS50026">
    <property type="entry name" value="EGF_3"/>
    <property type="match status" value="4"/>
</dbReference>
<evidence type="ECO:0000256" key="10">
    <source>
        <dbReference type="ARBA" id="ARBA00023136"/>
    </source>
</evidence>
<dbReference type="PROSITE" id="PS50221">
    <property type="entry name" value="GAIN_B"/>
    <property type="match status" value="1"/>
</dbReference>
<dbReference type="FunFam" id="2.10.25.10:FF:000017">
    <property type="entry name" value="latent-transforming growth factor beta-binding protein 4 isoform X1"/>
    <property type="match status" value="1"/>
</dbReference>
<dbReference type="SUPFAM" id="SSF57184">
    <property type="entry name" value="Growth factor receptor domain"/>
    <property type="match status" value="2"/>
</dbReference>
<dbReference type="InterPro" id="IPR046338">
    <property type="entry name" value="GAIN_dom_sf"/>
</dbReference>
<dbReference type="Gene3D" id="2.10.25.10">
    <property type="entry name" value="Laminin"/>
    <property type="match status" value="4"/>
</dbReference>
<feature type="domain" description="EGF-like" evidence="17">
    <location>
        <begin position="41"/>
        <end position="79"/>
    </location>
</feature>
<evidence type="ECO:0000256" key="4">
    <source>
        <dbReference type="ARBA" id="ARBA00022692"/>
    </source>
</evidence>
<dbReference type="Gene3D" id="1.20.1070.10">
    <property type="entry name" value="Rhodopsin 7-helix transmembrane proteins"/>
    <property type="match status" value="1"/>
</dbReference>
<dbReference type="AlphaFoldDB" id="A0A8T2M798"/>
<evidence type="ECO:0000256" key="5">
    <source>
        <dbReference type="ARBA" id="ARBA00022729"/>
    </source>
</evidence>
<evidence type="ECO:0000256" key="6">
    <source>
        <dbReference type="ARBA" id="ARBA00022737"/>
    </source>
</evidence>
<evidence type="ECO:0000256" key="11">
    <source>
        <dbReference type="ARBA" id="ARBA00023157"/>
    </source>
</evidence>
<dbReference type="GO" id="GO:0007155">
    <property type="term" value="P:cell adhesion"/>
    <property type="evidence" value="ECO:0007669"/>
    <property type="project" value="UniProtKB-KW"/>
</dbReference>
<dbReference type="Proteomes" id="UP000752171">
    <property type="component" value="Unassembled WGS sequence"/>
</dbReference>
<evidence type="ECO:0000256" key="3">
    <source>
        <dbReference type="ARBA" id="ARBA00022536"/>
    </source>
</evidence>
<dbReference type="SMART" id="SM00179">
    <property type="entry name" value="EGF_CA"/>
    <property type="match status" value="5"/>
</dbReference>
<dbReference type="Pfam" id="PF12947">
    <property type="entry name" value="EGF_3"/>
    <property type="match status" value="1"/>
</dbReference>
<dbReference type="InterPro" id="IPR049883">
    <property type="entry name" value="NOTCH1_EGF-like"/>
</dbReference>
<dbReference type="SUPFAM" id="SSF57196">
    <property type="entry name" value="EGF/Laminin"/>
    <property type="match status" value="1"/>
</dbReference>
<comment type="subcellular location">
    <subcellularLocation>
        <location evidence="1">Cell membrane</location>
        <topology evidence="1">Multi-pass membrane protein</topology>
    </subcellularLocation>
</comment>
<evidence type="ECO:0000256" key="8">
    <source>
        <dbReference type="ARBA" id="ARBA00022889"/>
    </source>
</evidence>
<evidence type="ECO:0000259" key="17">
    <source>
        <dbReference type="PROSITE" id="PS50026"/>
    </source>
</evidence>
<reference evidence="20 21" key="1">
    <citation type="submission" date="2021-07" db="EMBL/GenBank/DDBJ databases">
        <authorList>
            <person name="Imarazene B."/>
            <person name="Zahm M."/>
            <person name="Klopp C."/>
            <person name="Cabau C."/>
            <person name="Beille S."/>
            <person name="Jouanno E."/>
            <person name="Castinel A."/>
            <person name="Lluch J."/>
            <person name="Gil L."/>
            <person name="Kuchtly C."/>
            <person name="Lopez Roques C."/>
            <person name="Donnadieu C."/>
            <person name="Parrinello H."/>
            <person name="Journot L."/>
            <person name="Du K."/>
            <person name="Schartl M."/>
            <person name="Retaux S."/>
            <person name="Guiguen Y."/>
        </authorList>
    </citation>
    <scope>NUCLEOTIDE SEQUENCE [LARGE SCALE GENOMIC DNA]</scope>
    <source>
        <strain evidence="20">Pach_M1</strain>
        <tissue evidence="20">Testis</tissue>
    </source>
</reference>
<dbReference type="InterPro" id="IPR003056">
    <property type="entry name" value="GPCR_2_ADGRE2_ADGRE5"/>
</dbReference>
<dbReference type="SMART" id="SM00303">
    <property type="entry name" value="GPS"/>
    <property type="match status" value="1"/>
</dbReference>
<keyword evidence="3 13" id="KW-0245">EGF-like domain</keyword>
<feature type="transmembrane region" description="Helical" evidence="15">
    <location>
        <begin position="735"/>
        <end position="753"/>
    </location>
</feature>
<dbReference type="GO" id="GO:0007189">
    <property type="term" value="P:adenylate cyclase-activating G protein-coupled receptor signaling pathway"/>
    <property type="evidence" value="ECO:0007669"/>
    <property type="project" value="TreeGrafter"/>
</dbReference>
<feature type="domain" description="EGF-like" evidence="17">
    <location>
        <begin position="144"/>
        <end position="180"/>
    </location>
</feature>
<dbReference type="SUPFAM" id="SSF81321">
    <property type="entry name" value="Family A G protein-coupled receptor-like"/>
    <property type="match status" value="1"/>
</dbReference>
<evidence type="ECO:0000313" key="20">
    <source>
        <dbReference type="EMBL" id="KAG9279017.1"/>
    </source>
</evidence>
<feature type="transmembrane region" description="Helical" evidence="15">
    <location>
        <begin position="585"/>
        <end position="603"/>
    </location>
</feature>
<keyword evidence="9 15" id="KW-1133">Transmembrane helix</keyword>
<dbReference type="PANTHER" id="PTHR12011">
    <property type="entry name" value="ADHESION G-PROTEIN COUPLED RECEPTOR"/>
    <property type="match status" value="1"/>
</dbReference>
<sequence length="835" mass="92326">MRRVCLLFLGLLFLLIGEITHATDCPLGYKIVGRKNKTCVDIDECTETPGLCGKNAVCNNTGGSYFCTCEDGFISKPKEMETFTAIDKVKCKDLNECLNEAGLCGDNAECTNTESSYFCTCKEGFAPSNGGETFKADQGVTCKDRDECKMAECEKNAVCKNTAGDYYCTCNPGYKHTSGKSKFTKGEGVCERAADECTDKPGICGSNAVCNNTGGSYFCTCEEGFISKPKEMETFTATDKVECKDVCEINKSLCGEGQCKKVNNSHECLCNLGFTNYGFKTMKCSKPNYEILMDTSTEQISTELEQITEKLKSIYLNASQSFNRAKMQTDPSILLEKLLNAIDELLSAGPLNNNRKVTSLLEITERVLKLLGPLLSNTSRSSVHTQIQMLVRRDDTPTEGRLILATDGVQFDSHWETAAGASYLGFAAAALLRYNSLKSSVNAYFDDVEKHGKEKFKINSDVVTAVVTNSDTAVLEKPIKLTFSHLEQPLDGNQTCVFWNSTLNGGAWSTNGCTVVMSNANQTVCSCTHLSSFAVLMALYEKEDVFELKLITWIGLSLSLICLFISILTFRFIRSIQSTRTTIHLHLCISLFIANLVFLAGITQTENRVGCAFVAGLLHFFFLAAFCWMCLEGVQLFRMVVLVFNTTLRSLYLMAGGYGIPALIVAISAIANAKGYGTERHCWLDLQNGFIWSFFGPVCLIIVVNIFFFLITVWKLAQKFSTLNQDLSKLHKIKSFTITAIAQLCVLGTMWIFGCFQFEEQSLAVDYIFTILNSLQGVLVFVMHCLFSKQVRDEYARILTGVCAPQKRKYSEFSTNQTSKSQGSGSVHNTGESHI</sequence>
<dbReference type="GO" id="GO:0004930">
    <property type="term" value="F:G protein-coupled receptor activity"/>
    <property type="evidence" value="ECO:0007669"/>
    <property type="project" value="InterPro"/>
</dbReference>
<dbReference type="PANTHER" id="PTHR12011:SF433">
    <property type="entry name" value="ADHESION G PROTEIN-COUPLED RECEPTOR E1-LIKE-RELATED"/>
    <property type="match status" value="1"/>
</dbReference>
<evidence type="ECO:0000256" key="14">
    <source>
        <dbReference type="SAM" id="MobiDB-lite"/>
    </source>
</evidence>
<dbReference type="FunFam" id="1.20.1070.10:FF:000136">
    <property type="entry name" value="Adhesion G protein-coupled receptor E5"/>
    <property type="match status" value="1"/>
</dbReference>
<dbReference type="InterPro" id="IPR018097">
    <property type="entry name" value="EGF_Ca-bd_CS"/>
</dbReference>
<dbReference type="InterPro" id="IPR009030">
    <property type="entry name" value="Growth_fac_rcpt_cys_sf"/>
</dbReference>
<dbReference type="EMBL" id="JAICCE010000003">
    <property type="protein sequence ID" value="KAG9279017.1"/>
    <property type="molecule type" value="Genomic_DNA"/>
</dbReference>
<evidence type="ECO:0000256" key="15">
    <source>
        <dbReference type="SAM" id="Phobius"/>
    </source>
</evidence>
<evidence type="ECO:0000256" key="16">
    <source>
        <dbReference type="SAM" id="SignalP"/>
    </source>
</evidence>
<keyword evidence="2" id="KW-1003">Cell membrane</keyword>
<evidence type="ECO:0000256" key="13">
    <source>
        <dbReference type="PROSITE-ProRule" id="PRU00076"/>
    </source>
</evidence>
<evidence type="ECO:0000256" key="12">
    <source>
        <dbReference type="ARBA" id="ARBA00023180"/>
    </source>
</evidence>
<dbReference type="InterPro" id="IPR024731">
    <property type="entry name" value="NELL2-like_EGF"/>
</dbReference>
<dbReference type="GO" id="GO:0005886">
    <property type="term" value="C:plasma membrane"/>
    <property type="evidence" value="ECO:0007669"/>
    <property type="project" value="UniProtKB-SubCell"/>
</dbReference>
<keyword evidence="12" id="KW-0325">Glycoprotein</keyword>
<feature type="domain" description="EGF-like" evidence="17">
    <location>
        <begin position="193"/>
        <end position="231"/>
    </location>
</feature>
<dbReference type="InterPro" id="IPR000152">
    <property type="entry name" value="EGF-type_Asp/Asn_hydroxyl_site"/>
</dbReference>
<dbReference type="PROSITE" id="PS00010">
    <property type="entry name" value="ASX_HYDROXYL"/>
    <property type="match status" value="4"/>
</dbReference>
<feature type="transmembrane region" description="Helical" evidence="15">
    <location>
        <begin position="691"/>
        <end position="714"/>
    </location>
</feature>
<keyword evidence="6" id="KW-0677">Repeat</keyword>
<comment type="caution">
    <text evidence="13">Lacks conserved residue(s) required for the propagation of feature annotation.</text>
</comment>
<keyword evidence="10 15" id="KW-0472">Membrane</keyword>